<proteinExistence type="predicted"/>
<reference evidence="3" key="1">
    <citation type="submission" date="2019-07" db="EMBL/GenBank/DDBJ databases">
        <title>De Novo Assembly of kiwifruit Actinidia rufa.</title>
        <authorList>
            <person name="Sugita-Konishi S."/>
            <person name="Sato K."/>
            <person name="Mori E."/>
            <person name="Abe Y."/>
            <person name="Kisaki G."/>
            <person name="Hamano K."/>
            <person name="Suezawa K."/>
            <person name="Otani M."/>
            <person name="Fukuda T."/>
            <person name="Manabe T."/>
            <person name="Gomi K."/>
            <person name="Tabuchi M."/>
            <person name="Akimitsu K."/>
            <person name="Kataoka I."/>
        </authorList>
    </citation>
    <scope>NUCLEOTIDE SEQUENCE [LARGE SCALE GENOMIC DNA]</scope>
    <source>
        <strain evidence="3">cv. Fuchu</strain>
    </source>
</reference>
<accession>A0A7J0DK27</accession>
<evidence type="ECO:0000313" key="3">
    <source>
        <dbReference type="Proteomes" id="UP000585474"/>
    </source>
</evidence>
<feature type="compositionally biased region" description="Polar residues" evidence="1">
    <location>
        <begin position="39"/>
        <end position="54"/>
    </location>
</feature>
<gene>
    <name evidence="2" type="ORF">Acr_00g0042230</name>
</gene>
<dbReference type="Proteomes" id="UP000585474">
    <property type="component" value="Unassembled WGS sequence"/>
</dbReference>
<protein>
    <recommendedName>
        <fullName evidence="4">Eukaryotic aspartyl protease family protein</fullName>
    </recommendedName>
</protein>
<evidence type="ECO:0000313" key="2">
    <source>
        <dbReference type="EMBL" id="GFS35811.1"/>
    </source>
</evidence>
<evidence type="ECO:0000256" key="1">
    <source>
        <dbReference type="SAM" id="MobiDB-lite"/>
    </source>
</evidence>
<dbReference type="OrthoDB" id="1732331at2759"/>
<sequence length="111" mass="11938">MLLTFDPNPENFMIGYRIVFDREKIVLGWEASNCYDAKNYSSLPINPRTSSAVPPTSAGEPEARSGGGNGSRSLSPPPLPGSDSADLNSFARTLVTVFLSLFIHCFAIPSS</sequence>
<dbReference type="EMBL" id="BJWL01000238">
    <property type="protein sequence ID" value="GFS35811.1"/>
    <property type="molecule type" value="Genomic_DNA"/>
</dbReference>
<feature type="region of interest" description="Disordered" evidence="1">
    <location>
        <begin position="39"/>
        <end position="82"/>
    </location>
</feature>
<comment type="caution">
    <text evidence="2">The sequence shown here is derived from an EMBL/GenBank/DDBJ whole genome shotgun (WGS) entry which is preliminary data.</text>
</comment>
<name>A0A7J0DK27_9ERIC</name>
<keyword evidence="3" id="KW-1185">Reference proteome</keyword>
<organism evidence="2 3">
    <name type="scientific">Actinidia rufa</name>
    <dbReference type="NCBI Taxonomy" id="165716"/>
    <lineage>
        <taxon>Eukaryota</taxon>
        <taxon>Viridiplantae</taxon>
        <taxon>Streptophyta</taxon>
        <taxon>Embryophyta</taxon>
        <taxon>Tracheophyta</taxon>
        <taxon>Spermatophyta</taxon>
        <taxon>Magnoliopsida</taxon>
        <taxon>eudicotyledons</taxon>
        <taxon>Gunneridae</taxon>
        <taxon>Pentapetalae</taxon>
        <taxon>asterids</taxon>
        <taxon>Ericales</taxon>
        <taxon>Actinidiaceae</taxon>
        <taxon>Actinidia</taxon>
    </lineage>
</organism>
<dbReference type="AlphaFoldDB" id="A0A7J0DK27"/>
<evidence type="ECO:0008006" key="4">
    <source>
        <dbReference type="Google" id="ProtNLM"/>
    </source>
</evidence>